<evidence type="ECO:0000313" key="10">
    <source>
        <dbReference type="EMBL" id="JAU29215.1"/>
    </source>
</evidence>
<feature type="transmembrane region" description="Helical" evidence="8">
    <location>
        <begin position="262"/>
        <end position="284"/>
    </location>
</feature>
<feature type="transmembrane region" description="Helical" evidence="8">
    <location>
        <begin position="410"/>
        <end position="430"/>
    </location>
</feature>
<sequence>MQSSTYAVKGNATFAFQRRNFSNIENRSATTTGIRFTIATGSCFRPLHCSGSKAMGAKLARAENGIQSVMSISSVKARSVRAQASSGGDAEEAIPLRSEGKSSGTVLPFVGVACLGAILFGYHLGVVNGALEYLAKDLGIADNAVLQGWIVSALLAGATVGSFTGGALADKFGRTRTFQLDAIPLAIGAFLCATAQSVQTMIVGRLLAGIGIGISSAIVPLYISEISPTEIRGALGSVNQLFICIGILAALIAGLPLAANPLWWRTMFGVAVIPSVLLAVGMAFSPESPRWLVQQGKVSQAEKAIKTLYGKERVVELVRDLSTSGQGSSEPEAGWFDLFSSRYLKVVSVGAALFLFQQLAGINAVVYYSTSVFRSAGIQSDVAASALVGASNVFGTAVASSLMDKMGRKSLLLTSFGGMALSMLLLSLSFTWKALAAYSGTLAVVGTVLYVLSFSLGAGPVPALLLPEIFASRIRAKAVALSLGMHWISNFVIGLYFLSVVTKFGISSVYLGFAGVCVLAVIYIAGNVVETKGRSLEEIELALTSGA</sequence>
<dbReference type="InterPro" id="IPR050360">
    <property type="entry name" value="MFS_Sugar_Transporters"/>
</dbReference>
<dbReference type="NCBIfam" id="TIGR00879">
    <property type="entry name" value="SP"/>
    <property type="match status" value="1"/>
</dbReference>
<dbReference type="FunFam" id="1.20.1250.20:FF:000152">
    <property type="entry name" value="Plastidic glucose transporter 4"/>
    <property type="match status" value="1"/>
</dbReference>
<protein>
    <submittedName>
        <fullName evidence="10">Plastidic glucose transporter 4</fullName>
    </submittedName>
</protein>
<proteinExistence type="inferred from homology"/>
<dbReference type="InterPro" id="IPR005829">
    <property type="entry name" value="Sugar_transporter_CS"/>
</dbReference>
<accession>A0A1J3ECS0</accession>
<dbReference type="GO" id="GO:0016020">
    <property type="term" value="C:membrane"/>
    <property type="evidence" value="ECO:0007669"/>
    <property type="project" value="UniProtKB-SubCell"/>
</dbReference>
<dbReference type="Pfam" id="PF00083">
    <property type="entry name" value="Sugar_tr"/>
    <property type="match status" value="1"/>
</dbReference>
<dbReference type="PROSITE" id="PS00217">
    <property type="entry name" value="SUGAR_TRANSPORT_2"/>
    <property type="match status" value="1"/>
</dbReference>
<dbReference type="Gene3D" id="1.20.1250.20">
    <property type="entry name" value="MFS general substrate transporter like domains"/>
    <property type="match status" value="1"/>
</dbReference>
<comment type="subcellular location">
    <subcellularLocation>
        <location evidence="1">Membrane</location>
        <topology evidence="1">Multi-pass membrane protein</topology>
    </subcellularLocation>
</comment>
<feature type="transmembrane region" description="Helical" evidence="8">
    <location>
        <begin position="202"/>
        <end position="223"/>
    </location>
</feature>
<dbReference type="InterPro" id="IPR020846">
    <property type="entry name" value="MFS_dom"/>
</dbReference>
<dbReference type="CDD" id="cd17315">
    <property type="entry name" value="MFS_GLUT_like"/>
    <property type="match status" value="1"/>
</dbReference>
<reference evidence="10" key="1">
    <citation type="submission" date="2016-07" db="EMBL/GenBank/DDBJ databases">
        <title>De novo transcriptome assembly of four accessions of the metal hyperaccumulator plant Noccaea caerulescens.</title>
        <authorList>
            <person name="Blande D."/>
            <person name="Halimaa P."/>
            <person name="Tervahauta A.I."/>
            <person name="Aarts M.G."/>
            <person name="Karenlampi S.O."/>
        </authorList>
    </citation>
    <scope>NUCLEOTIDE SEQUENCE</scope>
</reference>
<dbReference type="AlphaFoldDB" id="A0A1J3ECS0"/>
<feature type="transmembrane region" description="Helical" evidence="8">
    <location>
        <begin position="346"/>
        <end position="370"/>
    </location>
</feature>
<evidence type="ECO:0000256" key="5">
    <source>
        <dbReference type="ARBA" id="ARBA00022989"/>
    </source>
</evidence>
<feature type="transmembrane region" description="Helical" evidence="8">
    <location>
        <begin position="504"/>
        <end position="525"/>
    </location>
</feature>
<evidence type="ECO:0000256" key="3">
    <source>
        <dbReference type="ARBA" id="ARBA00022448"/>
    </source>
</evidence>
<feature type="transmembrane region" description="Helical" evidence="8">
    <location>
        <begin position="442"/>
        <end position="466"/>
    </location>
</feature>
<keyword evidence="5 8" id="KW-1133">Transmembrane helix</keyword>
<dbReference type="SUPFAM" id="SSF103473">
    <property type="entry name" value="MFS general substrate transporter"/>
    <property type="match status" value="1"/>
</dbReference>
<keyword evidence="3 7" id="KW-0813">Transport</keyword>
<feature type="transmembrane region" description="Helical" evidence="8">
    <location>
        <begin position="146"/>
        <end position="168"/>
    </location>
</feature>
<evidence type="ECO:0000256" key="7">
    <source>
        <dbReference type="RuleBase" id="RU003346"/>
    </source>
</evidence>
<dbReference type="EMBL" id="GEVK01023617">
    <property type="protein sequence ID" value="JAU29215.1"/>
    <property type="molecule type" value="Transcribed_RNA"/>
</dbReference>
<feature type="transmembrane region" description="Helical" evidence="8">
    <location>
        <begin position="235"/>
        <end position="256"/>
    </location>
</feature>
<dbReference type="InterPro" id="IPR003663">
    <property type="entry name" value="Sugar/inositol_transpt"/>
</dbReference>
<dbReference type="InterPro" id="IPR005828">
    <property type="entry name" value="MFS_sugar_transport-like"/>
</dbReference>
<keyword evidence="4 8" id="KW-0812">Transmembrane</keyword>
<dbReference type="PROSITE" id="PS50850">
    <property type="entry name" value="MFS"/>
    <property type="match status" value="1"/>
</dbReference>
<name>A0A1J3ECS0_NOCCA</name>
<evidence type="ECO:0000256" key="1">
    <source>
        <dbReference type="ARBA" id="ARBA00004141"/>
    </source>
</evidence>
<keyword evidence="10" id="KW-0762">Sugar transport</keyword>
<keyword evidence="6 8" id="KW-0472">Membrane</keyword>
<dbReference type="PRINTS" id="PR00171">
    <property type="entry name" value="SUGRTRNSPORT"/>
</dbReference>
<evidence type="ECO:0000256" key="2">
    <source>
        <dbReference type="ARBA" id="ARBA00010992"/>
    </source>
</evidence>
<dbReference type="PANTHER" id="PTHR48022">
    <property type="entry name" value="PLASTIDIC GLUCOSE TRANSPORTER 4"/>
    <property type="match status" value="1"/>
</dbReference>
<dbReference type="InterPro" id="IPR036259">
    <property type="entry name" value="MFS_trans_sf"/>
</dbReference>
<dbReference type="PANTHER" id="PTHR48022:SF2">
    <property type="entry name" value="PLASTIDIC GLUCOSE TRANSPORTER 4"/>
    <property type="match status" value="1"/>
</dbReference>
<evidence type="ECO:0000256" key="6">
    <source>
        <dbReference type="ARBA" id="ARBA00023136"/>
    </source>
</evidence>
<dbReference type="GO" id="GO:0005351">
    <property type="term" value="F:carbohydrate:proton symporter activity"/>
    <property type="evidence" value="ECO:0007669"/>
    <property type="project" value="TreeGrafter"/>
</dbReference>
<evidence type="ECO:0000256" key="8">
    <source>
        <dbReference type="SAM" id="Phobius"/>
    </source>
</evidence>
<comment type="similarity">
    <text evidence="2 7">Belongs to the major facilitator superfamily. Sugar transporter (TC 2.A.1.1) family.</text>
</comment>
<feature type="domain" description="Major facilitator superfamily (MFS) profile" evidence="9">
    <location>
        <begin position="109"/>
        <end position="532"/>
    </location>
</feature>
<gene>
    <name evidence="10" type="ORF">LC_TR12468_c0_g1_i1_g.43573</name>
</gene>
<feature type="transmembrane region" description="Helical" evidence="8">
    <location>
        <begin position="106"/>
        <end position="126"/>
    </location>
</feature>
<organism evidence="10">
    <name type="scientific">Noccaea caerulescens</name>
    <name type="common">Alpine penny-cress</name>
    <name type="synonym">Thlaspi caerulescens</name>
    <dbReference type="NCBI Taxonomy" id="107243"/>
    <lineage>
        <taxon>Eukaryota</taxon>
        <taxon>Viridiplantae</taxon>
        <taxon>Streptophyta</taxon>
        <taxon>Embryophyta</taxon>
        <taxon>Tracheophyta</taxon>
        <taxon>Spermatophyta</taxon>
        <taxon>Magnoliopsida</taxon>
        <taxon>eudicotyledons</taxon>
        <taxon>Gunneridae</taxon>
        <taxon>Pentapetalae</taxon>
        <taxon>rosids</taxon>
        <taxon>malvids</taxon>
        <taxon>Brassicales</taxon>
        <taxon>Brassicaceae</taxon>
        <taxon>Coluteocarpeae</taxon>
        <taxon>Noccaea</taxon>
    </lineage>
</organism>
<feature type="transmembrane region" description="Helical" evidence="8">
    <location>
        <begin position="478"/>
        <end position="498"/>
    </location>
</feature>
<evidence type="ECO:0000259" key="9">
    <source>
        <dbReference type="PROSITE" id="PS50850"/>
    </source>
</evidence>
<evidence type="ECO:0000256" key="4">
    <source>
        <dbReference type="ARBA" id="ARBA00022692"/>
    </source>
</evidence>